<accession>D2UY87</accession>
<gene>
    <name evidence="4" type="ORF">NAEGRDRAFT_45119</name>
</gene>
<proteinExistence type="predicted"/>
<feature type="domain" description="At4g15545-like C-terminal" evidence="3">
    <location>
        <begin position="324"/>
        <end position="386"/>
    </location>
</feature>
<dbReference type="GeneID" id="8849808"/>
<feature type="compositionally biased region" description="Polar residues" evidence="2">
    <location>
        <begin position="116"/>
        <end position="129"/>
    </location>
</feature>
<dbReference type="Gene3D" id="1.20.5.340">
    <property type="match status" value="1"/>
</dbReference>
<dbReference type="OrthoDB" id="10260410at2759"/>
<name>D2UY87_NAEGR</name>
<dbReference type="Pfam" id="PF25972">
    <property type="entry name" value="At4g15545_C"/>
    <property type="match status" value="1"/>
</dbReference>
<evidence type="ECO:0000313" key="4">
    <source>
        <dbReference type="EMBL" id="EFC50429.1"/>
    </source>
</evidence>
<reference evidence="4 5" key="1">
    <citation type="journal article" date="2010" name="Cell">
        <title>The genome of Naegleria gruberi illuminates early eukaryotic versatility.</title>
        <authorList>
            <person name="Fritz-Laylin L.K."/>
            <person name="Prochnik S.E."/>
            <person name="Ginger M.L."/>
            <person name="Dacks J.B."/>
            <person name="Carpenter M.L."/>
            <person name="Field M.C."/>
            <person name="Kuo A."/>
            <person name="Paredez A."/>
            <person name="Chapman J."/>
            <person name="Pham J."/>
            <person name="Shu S."/>
            <person name="Neupane R."/>
            <person name="Cipriano M."/>
            <person name="Mancuso J."/>
            <person name="Tu H."/>
            <person name="Salamov A."/>
            <person name="Lindquist E."/>
            <person name="Shapiro H."/>
            <person name="Lucas S."/>
            <person name="Grigoriev I.V."/>
            <person name="Cande W.Z."/>
            <person name="Fulton C."/>
            <person name="Rokhsar D.S."/>
            <person name="Dawson S.C."/>
        </authorList>
    </citation>
    <scope>NUCLEOTIDE SEQUENCE [LARGE SCALE GENOMIC DNA]</scope>
    <source>
        <strain evidence="4 5">NEG-M</strain>
    </source>
</reference>
<keyword evidence="1" id="KW-0175">Coiled coil</keyword>
<keyword evidence="5" id="KW-1185">Reference proteome</keyword>
<dbReference type="InParanoid" id="D2UY87"/>
<dbReference type="KEGG" id="ngr:NAEGRDRAFT_45119"/>
<evidence type="ECO:0000313" key="5">
    <source>
        <dbReference type="Proteomes" id="UP000006671"/>
    </source>
</evidence>
<dbReference type="AlphaFoldDB" id="D2UY87"/>
<dbReference type="RefSeq" id="XP_002683173.1">
    <property type="nucleotide sequence ID" value="XM_002683127.1"/>
</dbReference>
<evidence type="ECO:0000259" key="3">
    <source>
        <dbReference type="Pfam" id="PF25972"/>
    </source>
</evidence>
<evidence type="ECO:0000256" key="2">
    <source>
        <dbReference type="SAM" id="MobiDB-lite"/>
    </source>
</evidence>
<evidence type="ECO:0000256" key="1">
    <source>
        <dbReference type="SAM" id="Coils"/>
    </source>
</evidence>
<organism evidence="5">
    <name type="scientific">Naegleria gruberi</name>
    <name type="common">Amoeba</name>
    <dbReference type="NCBI Taxonomy" id="5762"/>
    <lineage>
        <taxon>Eukaryota</taxon>
        <taxon>Discoba</taxon>
        <taxon>Heterolobosea</taxon>
        <taxon>Tetramitia</taxon>
        <taxon>Eutetramitia</taxon>
        <taxon>Vahlkampfiidae</taxon>
        <taxon>Naegleria</taxon>
    </lineage>
</organism>
<protein>
    <submittedName>
        <fullName evidence="4">Predicted protein</fullName>
    </submittedName>
</protein>
<feature type="coiled-coil region" evidence="1">
    <location>
        <begin position="30"/>
        <end position="85"/>
    </location>
</feature>
<dbReference type="InterPro" id="IPR058935">
    <property type="entry name" value="At4g15545-like_C"/>
</dbReference>
<sequence>MSKEQSPTMQKGPTFDDILQMLKKSFIEETKELREELMDWKVKCKELEKQNNILDYRIKGSSNRISELEKKLEETEELKNSTMRKYYDLKRDYDDLNQFKTSITHMVSPTKDKTKQSINPATNLTSKFSSPEVRKTSSFVFNSEDDLCTPSNHSNISNISVRHDSYDPILTSVHQRNKYGSDSPIIFNRTPQKSRDQTVRSRSATLSNRKRTSILKDPSSFTSREKNVKFSPSTKTAELGEKEVPVDTPFSAPPTPHSSFGVQYTKKPDLKEESHDKVVADRFVSTPSRRTYSSQESANNYTKNSNRLASSIASSDLEEISADVTAQELYLRVKKALSPDEFKNFSTNIRKLNMGEQSITTTLVNLREIIGEERQNLYSHLKRVISAGEM</sequence>
<dbReference type="EMBL" id="GG738845">
    <property type="protein sequence ID" value="EFC50429.1"/>
    <property type="molecule type" value="Genomic_DNA"/>
</dbReference>
<dbReference type="Proteomes" id="UP000006671">
    <property type="component" value="Unassembled WGS sequence"/>
</dbReference>
<dbReference type="VEuPathDB" id="AmoebaDB:NAEGRDRAFT_45119"/>
<feature type="region of interest" description="Disordered" evidence="2">
    <location>
        <begin position="180"/>
        <end position="262"/>
    </location>
</feature>
<dbReference type="OMA" id="PHQQKEY"/>
<feature type="region of interest" description="Disordered" evidence="2">
    <location>
        <begin position="108"/>
        <end position="129"/>
    </location>
</feature>
<dbReference type="Gene3D" id="1.20.1160.20">
    <property type="match status" value="1"/>
</dbReference>